<proteinExistence type="predicted"/>
<dbReference type="EMBL" id="OC862704">
    <property type="protein sequence ID" value="CAD7630451.1"/>
    <property type="molecule type" value="Genomic_DNA"/>
</dbReference>
<dbReference type="OrthoDB" id="6506363at2759"/>
<feature type="region of interest" description="Disordered" evidence="1">
    <location>
        <begin position="142"/>
        <end position="165"/>
    </location>
</feature>
<evidence type="ECO:0000313" key="2">
    <source>
        <dbReference type="EMBL" id="CAD7630451.1"/>
    </source>
</evidence>
<evidence type="ECO:0000313" key="3">
    <source>
        <dbReference type="Proteomes" id="UP000759131"/>
    </source>
</evidence>
<dbReference type="Proteomes" id="UP000759131">
    <property type="component" value="Unassembled WGS sequence"/>
</dbReference>
<sequence length="439" mass="49436">MGDSFDDNINDLPFKLRFTSSQKLCKEVQKMIAERYDVLDKLANEYETIGQHKHILANIKSDLESCNQSLKQLRSLCQCQSDDDKTAVNKQLSAHEEALAKLVVKCDCIQTVKMVDIGVKRLPSNWRAAMLKIARDKAKKSFHDTNAAEEEAMDTDAKDDESLNNKNNEEMNEKMISTEAEEMSHQFEIDLERKIYETQTEELMAMVQMLVMRMKTMRARIDVSKQLIKVVLKMKREYESANSKLKEGMATCHCAEAGADDDPEFVTRMQDKKQLEESIESVSADLKYWEEQYAILKEAKNKADTTPEVKSEMNATVNTTTATTTVVEVANEEVVGGHHYHQSMASTSSQQSCMFAGQQPILGHSQGTANPAVIYLEGLVSHQQPTYIPASSIHQPIGVYPHTYSIGHPHHSYAHQAPDGSIQVYSTDISSHPGYIAYQ</sequence>
<evidence type="ECO:0000256" key="1">
    <source>
        <dbReference type="SAM" id="MobiDB-lite"/>
    </source>
</evidence>
<feature type="compositionally biased region" description="Acidic residues" evidence="1">
    <location>
        <begin position="147"/>
        <end position="159"/>
    </location>
</feature>
<organism evidence="2">
    <name type="scientific">Medioppia subpectinata</name>
    <dbReference type="NCBI Taxonomy" id="1979941"/>
    <lineage>
        <taxon>Eukaryota</taxon>
        <taxon>Metazoa</taxon>
        <taxon>Ecdysozoa</taxon>
        <taxon>Arthropoda</taxon>
        <taxon>Chelicerata</taxon>
        <taxon>Arachnida</taxon>
        <taxon>Acari</taxon>
        <taxon>Acariformes</taxon>
        <taxon>Sarcoptiformes</taxon>
        <taxon>Oribatida</taxon>
        <taxon>Brachypylina</taxon>
        <taxon>Oppioidea</taxon>
        <taxon>Oppiidae</taxon>
        <taxon>Medioppia</taxon>
    </lineage>
</organism>
<keyword evidence="3" id="KW-1185">Reference proteome</keyword>
<accession>A0A7R9KW15</accession>
<name>A0A7R9KW15_9ACAR</name>
<protein>
    <submittedName>
        <fullName evidence="2">Uncharacterized protein</fullName>
    </submittedName>
</protein>
<dbReference type="EMBL" id="CAJPIZ010008129">
    <property type="protein sequence ID" value="CAG2110881.1"/>
    <property type="molecule type" value="Genomic_DNA"/>
</dbReference>
<dbReference type="AlphaFoldDB" id="A0A7R9KW15"/>
<gene>
    <name evidence="2" type="ORF">OSB1V03_LOCUS10864</name>
</gene>
<reference evidence="2" key="1">
    <citation type="submission" date="2020-11" db="EMBL/GenBank/DDBJ databases">
        <authorList>
            <person name="Tran Van P."/>
        </authorList>
    </citation>
    <scope>NUCLEOTIDE SEQUENCE</scope>
</reference>